<evidence type="ECO:0000259" key="1">
    <source>
        <dbReference type="Pfam" id="PF07883"/>
    </source>
</evidence>
<dbReference type="InterPro" id="IPR013096">
    <property type="entry name" value="Cupin_2"/>
</dbReference>
<dbReference type="RefSeq" id="WP_195005188.1">
    <property type="nucleotide sequence ID" value="NZ_JADLQN010000013.1"/>
</dbReference>
<dbReference type="InterPro" id="IPR011051">
    <property type="entry name" value="RmlC_Cupin_sf"/>
</dbReference>
<gene>
    <name evidence="2" type="ORF">IU449_28040</name>
</gene>
<proteinExistence type="predicted"/>
<dbReference type="SUPFAM" id="SSF51182">
    <property type="entry name" value="RmlC-like cupins"/>
    <property type="match status" value="1"/>
</dbReference>
<dbReference type="InterPro" id="IPR014710">
    <property type="entry name" value="RmlC-like_jellyroll"/>
</dbReference>
<name>A0ABS0DJL0_9NOCA</name>
<evidence type="ECO:0000313" key="3">
    <source>
        <dbReference type="Proteomes" id="UP000707731"/>
    </source>
</evidence>
<dbReference type="Pfam" id="PF07883">
    <property type="entry name" value="Cupin_2"/>
    <property type="match status" value="1"/>
</dbReference>
<organism evidence="2 3">
    <name type="scientific">Nocardia higoensis</name>
    <dbReference type="NCBI Taxonomy" id="228599"/>
    <lineage>
        <taxon>Bacteria</taxon>
        <taxon>Bacillati</taxon>
        <taxon>Actinomycetota</taxon>
        <taxon>Actinomycetes</taxon>
        <taxon>Mycobacteriales</taxon>
        <taxon>Nocardiaceae</taxon>
        <taxon>Nocardia</taxon>
    </lineage>
</organism>
<feature type="domain" description="Cupin type-2" evidence="1">
    <location>
        <begin position="36"/>
        <end position="89"/>
    </location>
</feature>
<dbReference type="Gene3D" id="2.60.120.10">
    <property type="entry name" value="Jelly Rolls"/>
    <property type="match status" value="1"/>
</dbReference>
<dbReference type="EMBL" id="JADLQN010000013">
    <property type="protein sequence ID" value="MBF6358355.1"/>
    <property type="molecule type" value="Genomic_DNA"/>
</dbReference>
<keyword evidence="3" id="KW-1185">Reference proteome</keyword>
<reference evidence="2 3" key="1">
    <citation type="submission" date="2020-10" db="EMBL/GenBank/DDBJ databases">
        <title>Identification of Nocardia species via Next-generation sequencing and recognition of intraspecies genetic diversity.</title>
        <authorList>
            <person name="Li P."/>
            <person name="Li P."/>
            <person name="Lu B."/>
        </authorList>
    </citation>
    <scope>NUCLEOTIDE SEQUENCE [LARGE SCALE GENOMIC DNA]</scope>
    <source>
        <strain evidence="2 3">BJ06-0143</strain>
    </source>
</reference>
<comment type="caution">
    <text evidence="2">The sequence shown here is derived from an EMBL/GenBank/DDBJ whole genome shotgun (WGS) entry which is preliminary data.</text>
</comment>
<evidence type="ECO:0000313" key="2">
    <source>
        <dbReference type="EMBL" id="MBF6358355.1"/>
    </source>
</evidence>
<protein>
    <submittedName>
        <fullName evidence="2">Cupin domain-containing protein</fullName>
    </submittedName>
</protein>
<accession>A0ABS0DJL0</accession>
<sequence length="124" mass="12896">MTVVRHTENRRTETPGGVMTTLASPTQGGASAALWRVDVPPHTSGPVHEFDVEQIWTVLTGSLVVDLDGHSHDAAEGDTIVLPAGARRQISSGPEGYGAIVTAPAGARARTPQSDAPIVPAWIA</sequence>
<dbReference type="Proteomes" id="UP000707731">
    <property type="component" value="Unassembled WGS sequence"/>
</dbReference>